<dbReference type="PANTHER" id="PTHR40074:SF2">
    <property type="entry name" value="O-ACETYLTRANSFERASE WECH"/>
    <property type="match status" value="1"/>
</dbReference>
<accession>A0A429XZJ1</accession>
<dbReference type="Proteomes" id="UP000287156">
    <property type="component" value="Unassembled WGS sequence"/>
</dbReference>
<dbReference type="InterPro" id="IPR002656">
    <property type="entry name" value="Acyl_transf_3_dom"/>
</dbReference>
<gene>
    <name evidence="9" type="ORF">D4T97_011100</name>
</gene>
<feature type="transmembrane region" description="Helical" evidence="7">
    <location>
        <begin position="249"/>
        <end position="266"/>
    </location>
</feature>
<comment type="caution">
    <text evidence="9">The sequence shown here is derived from an EMBL/GenBank/DDBJ whole genome shotgun (WGS) entry which is preliminary data.</text>
</comment>
<organism evidence="9 10">
    <name type="scientific">Siminovitchia acidinfaciens</name>
    <dbReference type="NCBI Taxonomy" id="2321395"/>
    <lineage>
        <taxon>Bacteria</taxon>
        <taxon>Bacillati</taxon>
        <taxon>Bacillota</taxon>
        <taxon>Bacilli</taxon>
        <taxon>Bacillales</taxon>
        <taxon>Bacillaceae</taxon>
        <taxon>Siminovitchia</taxon>
    </lineage>
</organism>
<proteinExistence type="inferred from homology"/>
<dbReference type="EMBL" id="QYTV02000004">
    <property type="protein sequence ID" value="RST74215.1"/>
    <property type="molecule type" value="Genomic_DNA"/>
</dbReference>
<dbReference type="GO" id="GO:0016413">
    <property type="term" value="F:O-acetyltransferase activity"/>
    <property type="evidence" value="ECO:0007669"/>
    <property type="project" value="TreeGrafter"/>
</dbReference>
<keyword evidence="4 7" id="KW-0812">Transmembrane</keyword>
<feature type="transmembrane region" description="Helical" evidence="7">
    <location>
        <begin position="92"/>
        <end position="111"/>
    </location>
</feature>
<sequence length="364" mass="42401">MILFSIAKFYKRCHMIKEWNLLRAVACLSIVFLHSTTQTSRIVGHLQNDFYSLGRILLCFATPTFIVLSIIILANRYSNKMPDNFWKKRIKFILIPFISFGIIDALVSKYFNENILIWEKILENIFTGNFVGWFILVIFQLYALHHLVVHFKLAMRWFLPTSLLLMFSYLYMINSGLVNLGDYSHMNKLPIIAWLGYFSFAFIIGKHYSRISLFLFRYRWWTLLLVAISLIIVYFSYEAGIRGVHSRRLDLFPLVFSISSAILAWGQLIPNNNLINIISNYSFGIYLIHWQYQRIFATYISNLFSSYLANVTVLFVISLLASIFTVKLISVIPFGSFIVGKIKKRKLLQGNIKKRIDQNGELAG</sequence>
<keyword evidence="5 7" id="KW-1133">Transmembrane helix</keyword>
<feature type="transmembrane region" description="Helical" evidence="7">
    <location>
        <begin position="50"/>
        <end position="72"/>
    </location>
</feature>
<keyword evidence="9" id="KW-0012">Acyltransferase</keyword>
<reference evidence="9" key="1">
    <citation type="submission" date="2018-12" db="EMBL/GenBank/DDBJ databases">
        <authorList>
            <person name="Sun L."/>
            <person name="Chen Z."/>
        </authorList>
    </citation>
    <scope>NUCLEOTIDE SEQUENCE [LARGE SCALE GENOMIC DNA]</scope>
    <source>
        <strain evidence="9">3-2-2</strain>
    </source>
</reference>
<keyword evidence="3" id="KW-1003">Cell membrane</keyword>
<protein>
    <submittedName>
        <fullName evidence="9">Acyltransferase</fullName>
    </submittedName>
</protein>
<dbReference type="OrthoDB" id="65129at2"/>
<evidence type="ECO:0000256" key="2">
    <source>
        <dbReference type="ARBA" id="ARBA00007400"/>
    </source>
</evidence>
<evidence type="ECO:0000256" key="6">
    <source>
        <dbReference type="ARBA" id="ARBA00023136"/>
    </source>
</evidence>
<name>A0A429XZJ1_9BACI</name>
<feature type="transmembrane region" description="Helical" evidence="7">
    <location>
        <begin position="157"/>
        <end position="177"/>
    </location>
</feature>
<dbReference type="PANTHER" id="PTHR40074">
    <property type="entry name" value="O-ACETYLTRANSFERASE WECH"/>
    <property type="match status" value="1"/>
</dbReference>
<evidence type="ECO:0000256" key="7">
    <source>
        <dbReference type="SAM" id="Phobius"/>
    </source>
</evidence>
<keyword evidence="6 7" id="KW-0472">Membrane</keyword>
<feature type="transmembrane region" description="Helical" evidence="7">
    <location>
        <begin position="312"/>
        <end position="339"/>
    </location>
</feature>
<evidence type="ECO:0000256" key="4">
    <source>
        <dbReference type="ARBA" id="ARBA00022692"/>
    </source>
</evidence>
<feature type="transmembrane region" description="Helical" evidence="7">
    <location>
        <begin position="220"/>
        <end position="237"/>
    </location>
</feature>
<evidence type="ECO:0000256" key="5">
    <source>
        <dbReference type="ARBA" id="ARBA00022989"/>
    </source>
</evidence>
<dbReference type="AlphaFoldDB" id="A0A429XZJ1"/>
<evidence type="ECO:0000313" key="10">
    <source>
        <dbReference type="Proteomes" id="UP000287156"/>
    </source>
</evidence>
<evidence type="ECO:0000256" key="1">
    <source>
        <dbReference type="ARBA" id="ARBA00004651"/>
    </source>
</evidence>
<dbReference type="GO" id="GO:0009246">
    <property type="term" value="P:enterobacterial common antigen biosynthetic process"/>
    <property type="evidence" value="ECO:0007669"/>
    <property type="project" value="TreeGrafter"/>
</dbReference>
<evidence type="ECO:0000259" key="8">
    <source>
        <dbReference type="Pfam" id="PF01757"/>
    </source>
</evidence>
<feature type="transmembrane region" description="Helical" evidence="7">
    <location>
        <begin position="189"/>
        <end position="208"/>
    </location>
</feature>
<keyword evidence="9" id="KW-0808">Transferase</keyword>
<keyword evidence="10" id="KW-1185">Reference proteome</keyword>
<comment type="similarity">
    <text evidence="2">Belongs to the acyltransferase 3 family.</text>
</comment>
<feature type="domain" description="Acyltransferase 3" evidence="8">
    <location>
        <begin position="17"/>
        <end position="325"/>
    </location>
</feature>
<comment type="subcellular location">
    <subcellularLocation>
        <location evidence="1">Cell membrane</location>
        <topology evidence="1">Multi-pass membrane protein</topology>
    </subcellularLocation>
</comment>
<dbReference type="GO" id="GO:0005886">
    <property type="term" value="C:plasma membrane"/>
    <property type="evidence" value="ECO:0007669"/>
    <property type="project" value="UniProtKB-SubCell"/>
</dbReference>
<feature type="transmembrane region" description="Helical" evidence="7">
    <location>
        <begin position="131"/>
        <end position="150"/>
    </location>
</feature>
<evidence type="ECO:0000313" key="9">
    <source>
        <dbReference type="EMBL" id="RST74215.1"/>
    </source>
</evidence>
<feature type="transmembrane region" description="Helical" evidence="7">
    <location>
        <begin position="21"/>
        <end position="38"/>
    </location>
</feature>
<evidence type="ECO:0000256" key="3">
    <source>
        <dbReference type="ARBA" id="ARBA00022475"/>
    </source>
</evidence>
<dbReference type="Pfam" id="PF01757">
    <property type="entry name" value="Acyl_transf_3"/>
    <property type="match status" value="1"/>
</dbReference>